<proteinExistence type="predicted"/>
<organism evidence="1">
    <name type="scientific">Marivirga arenosa</name>
    <dbReference type="NCBI Taxonomy" id="3059076"/>
    <lineage>
        <taxon>Bacteria</taxon>
        <taxon>Pseudomonadati</taxon>
        <taxon>Bacteroidota</taxon>
        <taxon>Cytophagia</taxon>
        <taxon>Cytophagales</taxon>
        <taxon>Marivirgaceae</taxon>
        <taxon>Marivirga</taxon>
    </lineage>
</organism>
<reference evidence="1" key="1">
    <citation type="submission" date="2023-08" db="EMBL/GenBank/DDBJ databases">
        <title>Comparative genomics and taxonomic characterization of three novel marine species of genus Marivirga.</title>
        <authorList>
            <person name="Muhammad N."/>
            <person name="Kim S.-G."/>
        </authorList>
    </citation>
    <scope>NUCLEOTIDE SEQUENCE</scope>
    <source>
        <strain evidence="1">BKB1-2</strain>
    </source>
</reference>
<dbReference type="KEGG" id="marp:QYS47_27070"/>
<accession>A0AA49GEI7</accession>
<dbReference type="InterPro" id="IPR011659">
    <property type="entry name" value="WD40"/>
</dbReference>
<evidence type="ECO:0000313" key="1">
    <source>
        <dbReference type="EMBL" id="WKK80711.2"/>
    </source>
</evidence>
<sequence>MKNLIYILLCITFLISCNKETNSNQERAREQFSQYLGQTPPKVTPIPFAPGMVTSSEYEYGGTFSADMKEFYYISASDQYEKAKLVMFHYTNNEWKDSIISDRSGQPVLSPDGKRMYLGRRYKERKSKGWSEIKELGEPFEDQLIMRLSAANSGTLYFDTYVPEQPDFPIRYARLINGKYENPQVLSKNINTALKNINHPFIAPDESYLLWDAVREEGYGSSDIYISFKQDDGSWGEAINLGDKINTDAWEASASVTPDGKYLFFSRNMGSDNYENVDIFWVDAKILYDFNTGKQK</sequence>
<dbReference type="EMBL" id="CP129968">
    <property type="protein sequence ID" value="WKK80711.2"/>
    <property type="molecule type" value="Genomic_DNA"/>
</dbReference>
<dbReference type="PROSITE" id="PS51257">
    <property type="entry name" value="PROKAR_LIPOPROTEIN"/>
    <property type="match status" value="1"/>
</dbReference>
<gene>
    <name evidence="1" type="ORF">QYS47_27070</name>
</gene>
<dbReference type="AlphaFoldDB" id="A0AA49GEI7"/>
<dbReference type="Proteomes" id="UP001232019">
    <property type="component" value="Chromosome"/>
</dbReference>
<evidence type="ECO:0008006" key="2">
    <source>
        <dbReference type="Google" id="ProtNLM"/>
    </source>
</evidence>
<protein>
    <recommendedName>
        <fullName evidence="2">WD40 repeat protein</fullName>
    </recommendedName>
</protein>
<dbReference type="Pfam" id="PF07676">
    <property type="entry name" value="PD40"/>
    <property type="match status" value="1"/>
</dbReference>
<dbReference type="RefSeq" id="WP_322345878.1">
    <property type="nucleotide sequence ID" value="NZ_CP129968.2"/>
</dbReference>
<dbReference type="SUPFAM" id="SSF82171">
    <property type="entry name" value="DPP6 N-terminal domain-like"/>
    <property type="match status" value="1"/>
</dbReference>
<name>A0AA49GEI7_9BACT</name>